<dbReference type="RefSeq" id="XP_033579041.1">
    <property type="nucleotide sequence ID" value="XM_033713789.1"/>
</dbReference>
<proteinExistence type="predicted"/>
<protein>
    <submittedName>
        <fullName evidence="2 4">Uncharacterized protein</fullName>
    </submittedName>
</protein>
<reference evidence="2 4" key="1">
    <citation type="journal article" date="2020" name="Stud. Mycol.">
        <title>101 Dothideomycetes genomes: a test case for predicting lifestyles and emergence of pathogens.</title>
        <authorList>
            <person name="Haridas S."/>
            <person name="Albert R."/>
            <person name="Binder M."/>
            <person name="Bloem J."/>
            <person name="Labutti K."/>
            <person name="Salamov A."/>
            <person name="Andreopoulos B."/>
            <person name="Baker S."/>
            <person name="Barry K."/>
            <person name="Bills G."/>
            <person name="Bluhm B."/>
            <person name="Cannon C."/>
            <person name="Castanera R."/>
            <person name="Culley D."/>
            <person name="Daum C."/>
            <person name="Ezra D."/>
            <person name="Gonzalez J."/>
            <person name="Henrissat B."/>
            <person name="Kuo A."/>
            <person name="Liang C."/>
            <person name="Lipzen A."/>
            <person name="Lutzoni F."/>
            <person name="Magnuson J."/>
            <person name="Mondo S."/>
            <person name="Nolan M."/>
            <person name="Ohm R."/>
            <person name="Pangilinan J."/>
            <person name="Park H.-J."/>
            <person name="Ramirez L."/>
            <person name="Alfaro M."/>
            <person name="Sun H."/>
            <person name="Tritt A."/>
            <person name="Yoshinaga Y."/>
            <person name="Zwiers L.-H."/>
            <person name="Turgeon B."/>
            <person name="Goodwin S."/>
            <person name="Spatafora J."/>
            <person name="Crous P."/>
            <person name="Grigoriev I."/>
        </authorList>
    </citation>
    <scope>NUCLEOTIDE SEQUENCE</scope>
    <source>
        <strain evidence="2 4">CBS 304.34</strain>
    </source>
</reference>
<evidence type="ECO:0000313" key="3">
    <source>
        <dbReference type="Proteomes" id="UP000504636"/>
    </source>
</evidence>
<evidence type="ECO:0000313" key="4">
    <source>
        <dbReference type="RefSeq" id="XP_033579041.1"/>
    </source>
</evidence>
<organism evidence="2">
    <name type="scientific">Mytilinidion resinicola</name>
    <dbReference type="NCBI Taxonomy" id="574789"/>
    <lineage>
        <taxon>Eukaryota</taxon>
        <taxon>Fungi</taxon>
        <taxon>Dikarya</taxon>
        <taxon>Ascomycota</taxon>
        <taxon>Pezizomycotina</taxon>
        <taxon>Dothideomycetes</taxon>
        <taxon>Pleosporomycetidae</taxon>
        <taxon>Mytilinidiales</taxon>
        <taxon>Mytilinidiaceae</taxon>
        <taxon>Mytilinidion</taxon>
    </lineage>
</organism>
<dbReference type="Proteomes" id="UP000504636">
    <property type="component" value="Unplaced"/>
</dbReference>
<reference evidence="4" key="3">
    <citation type="submission" date="2025-04" db="UniProtKB">
        <authorList>
            <consortium name="RefSeq"/>
        </authorList>
    </citation>
    <scope>IDENTIFICATION</scope>
    <source>
        <strain evidence="4">CBS 304.34</strain>
    </source>
</reference>
<feature type="region of interest" description="Disordered" evidence="1">
    <location>
        <begin position="238"/>
        <end position="259"/>
    </location>
</feature>
<evidence type="ECO:0000256" key="1">
    <source>
        <dbReference type="SAM" id="MobiDB-lite"/>
    </source>
</evidence>
<keyword evidence="3" id="KW-1185">Reference proteome</keyword>
<name>A0A6A6YVZ3_9PEZI</name>
<feature type="region of interest" description="Disordered" evidence="1">
    <location>
        <begin position="1"/>
        <end position="108"/>
    </location>
</feature>
<dbReference type="GeneID" id="54454682"/>
<feature type="region of interest" description="Disordered" evidence="1">
    <location>
        <begin position="141"/>
        <end position="165"/>
    </location>
</feature>
<sequence>MTRSKTLPDAGTTGADTTRFKPYVRVKREPDADAGGGIGHVPEAPNSGLSQSFLDGYGSAPRRLQGIGQGARDESPSYEKLFDSLKVPTGPRGRGGPQMAFTAPGSGAKNANLEPLGHGTWGSRADRTATVNAFAPPLTTSKALRQPSEEGELAESSPAIKSSPYSKRGGLLPYTFGAPLTAPASLKRNATEDEHHDLVAKRLKTEDNLGFIMKTAPFRLSSCPIQFGTADTHHRLGLLDEVPDTRDTRIDDDETGPKE</sequence>
<gene>
    <name evidence="2 4" type="ORF">BDZ99DRAFT_260670</name>
</gene>
<reference evidence="4" key="2">
    <citation type="submission" date="2020-04" db="EMBL/GenBank/DDBJ databases">
        <authorList>
            <consortium name="NCBI Genome Project"/>
        </authorList>
    </citation>
    <scope>NUCLEOTIDE SEQUENCE</scope>
    <source>
        <strain evidence="4">CBS 304.34</strain>
    </source>
</reference>
<dbReference type="EMBL" id="MU003697">
    <property type="protein sequence ID" value="KAF2812077.1"/>
    <property type="molecule type" value="Genomic_DNA"/>
</dbReference>
<dbReference type="AlphaFoldDB" id="A0A6A6YVZ3"/>
<accession>A0A6A6YVZ3</accession>
<dbReference type="OrthoDB" id="10527737at2759"/>
<evidence type="ECO:0000313" key="2">
    <source>
        <dbReference type="EMBL" id="KAF2812077.1"/>
    </source>
</evidence>
<feature type="compositionally biased region" description="Basic and acidic residues" evidence="1">
    <location>
        <begin position="71"/>
        <end position="83"/>
    </location>
</feature>